<dbReference type="KEGG" id="ahk:NCTC10172_00134"/>
<dbReference type="STRING" id="1408416.GCA_000702765_00689"/>
<organism evidence="5 6">
    <name type="scientific">Acholeplasma hippikon</name>
    <dbReference type="NCBI Taxonomy" id="264636"/>
    <lineage>
        <taxon>Bacteria</taxon>
        <taxon>Bacillati</taxon>
        <taxon>Mycoplasmatota</taxon>
        <taxon>Mollicutes</taxon>
        <taxon>Acholeplasmatales</taxon>
        <taxon>Acholeplasmataceae</taxon>
        <taxon>Acholeplasma</taxon>
    </lineage>
</organism>
<proteinExistence type="inferred from homology"/>
<reference evidence="5 6" key="1">
    <citation type="submission" date="2019-01" db="EMBL/GenBank/DDBJ databases">
        <authorList>
            <consortium name="Pathogen Informatics"/>
        </authorList>
    </citation>
    <scope>NUCLEOTIDE SEQUENCE [LARGE SCALE GENOMIC DNA]</scope>
    <source>
        <strain evidence="5 6">NCTC10172</strain>
    </source>
</reference>
<feature type="domain" description="Type I restriction modification DNA specificity" evidence="4">
    <location>
        <begin position="222"/>
        <end position="406"/>
    </location>
</feature>
<evidence type="ECO:0000313" key="5">
    <source>
        <dbReference type="EMBL" id="VEU82127.1"/>
    </source>
</evidence>
<dbReference type="Pfam" id="PF01420">
    <property type="entry name" value="Methylase_S"/>
    <property type="match status" value="2"/>
</dbReference>
<protein>
    <submittedName>
        <fullName evidence="5">Type I restriction enzyme specificity protein</fullName>
    </submittedName>
</protein>
<dbReference type="GO" id="GO:0009307">
    <property type="term" value="P:DNA restriction-modification system"/>
    <property type="evidence" value="ECO:0007669"/>
    <property type="project" value="UniProtKB-KW"/>
</dbReference>
<evidence type="ECO:0000313" key="6">
    <source>
        <dbReference type="Proteomes" id="UP000290909"/>
    </source>
</evidence>
<sequence>MDKNMRTPLLRFKGFTDDWEQCKLSQFYDFSKGKGLSLNSFYEGKDSLGIAYGHLYTKYTEVINKVNLSTYDDNGVLSRKGDLLFPGSSTVPFGTAQSNAIMLDNVKLGGDVIIARAKDLSVYAPFVSYQINAQRSKLFPITVGTTITHMYGKDIANIEYMFPKFDEQEKIGRTLESLDSLITLHQRKYDKLVNIKKSLLEKMFPQNGESIPRLRFKGFTDAWEQYKLGDLGFFKSNGVDKLSKPNEIPVNLLNYMDVYNRREVSNKNANELMQVTAKPSQLIENSVMKNDVFFTPTSETPQDIGRVYVIEETLNNTVYSYHLMRFRPNQGTYYPNFPNYSLMTENVRKQFFLAAKGVQRYVISKADFESIVDTIPEYKEQAKIGEFFRSIDSLITLHQRKYEKLQNIKKALLQKMFV</sequence>
<dbReference type="InterPro" id="IPR000055">
    <property type="entry name" value="Restrct_endonuc_typeI_TRD"/>
</dbReference>
<dbReference type="Gene3D" id="3.90.220.20">
    <property type="entry name" value="DNA methylase specificity domains"/>
    <property type="match status" value="2"/>
</dbReference>
<dbReference type="EMBL" id="LR215050">
    <property type="protein sequence ID" value="VEU82127.1"/>
    <property type="molecule type" value="Genomic_DNA"/>
</dbReference>
<comment type="similarity">
    <text evidence="1">Belongs to the type-I restriction system S methylase family.</text>
</comment>
<dbReference type="PANTHER" id="PTHR30408">
    <property type="entry name" value="TYPE-1 RESTRICTION ENZYME ECOKI SPECIFICITY PROTEIN"/>
    <property type="match status" value="1"/>
</dbReference>
<dbReference type="Proteomes" id="UP000290909">
    <property type="component" value="Chromosome"/>
</dbReference>
<dbReference type="RefSeq" id="WP_051658993.1">
    <property type="nucleotide sequence ID" value="NZ_LR215050.1"/>
</dbReference>
<dbReference type="SUPFAM" id="SSF116734">
    <property type="entry name" value="DNA methylase specificity domain"/>
    <property type="match status" value="2"/>
</dbReference>
<accession>A0A449BIG0</accession>
<feature type="domain" description="Type I restriction modification DNA specificity" evidence="4">
    <location>
        <begin position="17"/>
        <end position="192"/>
    </location>
</feature>
<keyword evidence="2" id="KW-0680">Restriction system</keyword>
<evidence type="ECO:0000259" key="4">
    <source>
        <dbReference type="Pfam" id="PF01420"/>
    </source>
</evidence>
<gene>
    <name evidence="5" type="primary">hsdS_1</name>
    <name evidence="5" type="ORF">NCTC10172_00134</name>
</gene>
<dbReference type="GO" id="GO:0003677">
    <property type="term" value="F:DNA binding"/>
    <property type="evidence" value="ECO:0007669"/>
    <property type="project" value="UniProtKB-KW"/>
</dbReference>
<keyword evidence="6" id="KW-1185">Reference proteome</keyword>
<keyword evidence="3" id="KW-0238">DNA-binding</keyword>
<evidence type="ECO:0000256" key="1">
    <source>
        <dbReference type="ARBA" id="ARBA00010923"/>
    </source>
</evidence>
<dbReference type="AlphaFoldDB" id="A0A449BIG0"/>
<dbReference type="Gene3D" id="1.10.287.1120">
    <property type="entry name" value="Bipartite methylase S protein"/>
    <property type="match status" value="1"/>
</dbReference>
<dbReference type="InterPro" id="IPR052021">
    <property type="entry name" value="Type-I_RS_S_subunit"/>
</dbReference>
<dbReference type="REBASE" id="297863">
    <property type="entry name" value="S.Ahi172II"/>
</dbReference>
<dbReference type="PANTHER" id="PTHR30408:SF12">
    <property type="entry name" value="TYPE I RESTRICTION ENZYME MJAVIII SPECIFICITY SUBUNIT"/>
    <property type="match status" value="1"/>
</dbReference>
<evidence type="ECO:0000256" key="3">
    <source>
        <dbReference type="ARBA" id="ARBA00023125"/>
    </source>
</evidence>
<dbReference type="InterPro" id="IPR044946">
    <property type="entry name" value="Restrct_endonuc_typeI_TRD_sf"/>
</dbReference>
<name>A0A449BIG0_9MOLU</name>
<evidence type="ECO:0000256" key="2">
    <source>
        <dbReference type="ARBA" id="ARBA00022747"/>
    </source>
</evidence>